<dbReference type="Gene3D" id="1.10.510.10">
    <property type="entry name" value="Transferase(Phosphotransferase) domain 1"/>
    <property type="match status" value="1"/>
</dbReference>
<comment type="caution">
    <text evidence="10">The sequence shown here is derived from an EMBL/GenBank/DDBJ whole genome shotgun (WGS) entry which is preliminary data.</text>
</comment>
<keyword evidence="4 7" id="KW-0547">Nucleotide-binding</keyword>
<dbReference type="GO" id="GO:0005524">
    <property type="term" value="F:ATP binding"/>
    <property type="evidence" value="ECO:0007669"/>
    <property type="project" value="UniProtKB-UniRule"/>
</dbReference>
<dbReference type="InterPro" id="IPR050660">
    <property type="entry name" value="NEK_Ser/Thr_kinase"/>
</dbReference>
<dbReference type="Gramene" id="OE9A036143T2">
    <property type="protein sequence ID" value="OE9A036143C2"/>
    <property type="gene ID" value="OE9A036143"/>
</dbReference>
<dbReference type="Pfam" id="PF00069">
    <property type="entry name" value="Pkinase"/>
    <property type="match status" value="1"/>
</dbReference>
<dbReference type="Gramene" id="OE9A036143T3">
    <property type="protein sequence ID" value="OE9A036143C3"/>
    <property type="gene ID" value="OE9A036143"/>
</dbReference>
<evidence type="ECO:0000313" key="10">
    <source>
        <dbReference type="EMBL" id="CAA3024845.1"/>
    </source>
</evidence>
<evidence type="ECO:0000256" key="4">
    <source>
        <dbReference type="ARBA" id="ARBA00022741"/>
    </source>
</evidence>
<dbReference type="SUPFAM" id="SSF56112">
    <property type="entry name" value="Protein kinase-like (PK-like)"/>
    <property type="match status" value="1"/>
</dbReference>
<gene>
    <name evidence="10" type="ORF">OLEA9_A036143</name>
</gene>
<evidence type="ECO:0000256" key="8">
    <source>
        <dbReference type="SAM" id="MobiDB-lite"/>
    </source>
</evidence>
<dbReference type="SMART" id="SM00220">
    <property type="entry name" value="S_TKc"/>
    <property type="match status" value="1"/>
</dbReference>
<proteinExistence type="inferred from homology"/>
<feature type="binding site" evidence="7">
    <location>
        <position position="44"/>
    </location>
    <ligand>
        <name>ATP</name>
        <dbReference type="ChEBI" id="CHEBI:30616"/>
    </ligand>
</feature>
<dbReference type="GO" id="GO:0007017">
    <property type="term" value="P:microtubule-based process"/>
    <property type="evidence" value="ECO:0007669"/>
    <property type="project" value="TreeGrafter"/>
</dbReference>
<dbReference type="PROSITE" id="PS00107">
    <property type="entry name" value="PROTEIN_KINASE_ATP"/>
    <property type="match status" value="1"/>
</dbReference>
<evidence type="ECO:0000256" key="3">
    <source>
        <dbReference type="ARBA" id="ARBA00022679"/>
    </source>
</evidence>
<dbReference type="InterPro" id="IPR011009">
    <property type="entry name" value="Kinase-like_dom_sf"/>
</dbReference>
<dbReference type="PANTHER" id="PTHR43671:SF63">
    <property type="entry name" value="SERINE_THREONINE-PROTEIN KINASE NEK6 ISOFORM X1"/>
    <property type="match status" value="1"/>
</dbReference>
<name>A0A8S0V1S9_OLEEU</name>
<dbReference type="PANTHER" id="PTHR43671">
    <property type="entry name" value="SERINE/THREONINE-PROTEIN KINASE NEK"/>
    <property type="match status" value="1"/>
</dbReference>
<dbReference type="CDD" id="cd08215">
    <property type="entry name" value="STKc_Nek"/>
    <property type="match status" value="1"/>
</dbReference>
<accession>A0A8S0V1S9</accession>
<dbReference type="Gene3D" id="3.30.200.20">
    <property type="entry name" value="Phosphorylase Kinase, domain 1"/>
    <property type="match status" value="1"/>
</dbReference>
<evidence type="ECO:0000256" key="2">
    <source>
        <dbReference type="ARBA" id="ARBA00022527"/>
    </source>
</evidence>
<keyword evidence="11" id="KW-1185">Reference proteome</keyword>
<dbReference type="OrthoDB" id="248923at2759"/>
<keyword evidence="2" id="KW-0723">Serine/threonine-protein kinase</keyword>
<feature type="domain" description="Protein kinase" evidence="9">
    <location>
        <begin position="15"/>
        <end position="269"/>
    </location>
</feature>
<dbReference type="PROSITE" id="PS50011">
    <property type="entry name" value="PROTEIN_KINASE_DOM"/>
    <property type="match status" value="1"/>
</dbReference>
<protein>
    <submittedName>
        <fullName evidence="10">Serine threonine- kinase Nek6-like</fullName>
    </submittedName>
</protein>
<dbReference type="PROSITE" id="PS00108">
    <property type="entry name" value="PROTEIN_KINASE_ST"/>
    <property type="match status" value="1"/>
</dbReference>
<dbReference type="FunFam" id="3.30.200.20:FF:000097">
    <property type="entry name" value="Probable serine/threonine-protein kinase nek1"/>
    <property type="match status" value="1"/>
</dbReference>
<feature type="compositionally biased region" description="Basic and acidic residues" evidence="8">
    <location>
        <begin position="305"/>
        <end position="322"/>
    </location>
</feature>
<sequence length="640" mass="71461">METENGDSKSKMEDYEVIEQIGRGAFGAAFLILHKTEKKKYVLKKIRLAKQSEKFKRTAHQEMNLIVKLLHPYIVEYKDAWVDKGNCICIVTNYCEGGDMSEIIRKARGAYFPEEKICKWLTQLLLAIDYLHSNRVLHRDLKLSNIFLTKESNIRLGDFGLAKLLDDEGLASSVVGTPNYMCPELLADIPYGYKSDIWSLGCCMFEIAAHQAAFRAPDMTGLINKINRSLISPLPIVYSSTLKQIIKSMLRKNPEHRPTAAELLRHPHLQPFLLRCHIPSPVFLPVTSPNSTKEKKRRSSPRQSGGEKDKLKTQEKLKERGLFPEFEENGDTQSRDLPDIDALTEDKLETKRVDPTSYSGKISHDSEDAKSGDTSCTTTAYNGDYQDNFDSSSNKESIKALDGSTLPLNALPQEQEECSPDLDPELEALEREIEKISDVELLCSPHINDETEIKAENSISEKCNKLTLTSAVCCVEGGSLFGENEVDGEIRSYSDRNENTHACSQLPFNDISTKNVDSADCSNKDGDEIQADTSGHPKQNEKEEYELSTQASSDRSLLNKLSAIVCAGSKSEWENPSQQRANALESLLELCARLLKQEKLDELCGVLKPFGEDAVSSRETAIWLTKSLMNAQSPSKGSGS</sequence>
<keyword evidence="6 7" id="KW-0067">ATP-binding</keyword>
<feature type="compositionally biased region" description="Basic and acidic residues" evidence="8">
    <location>
        <begin position="333"/>
        <end position="354"/>
    </location>
</feature>
<dbReference type="InterPro" id="IPR008271">
    <property type="entry name" value="Ser/Thr_kinase_AS"/>
</dbReference>
<dbReference type="GO" id="GO:0055028">
    <property type="term" value="C:cortical microtubule"/>
    <property type="evidence" value="ECO:0007669"/>
    <property type="project" value="TreeGrafter"/>
</dbReference>
<evidence type="ECO:0000256" key="6">
    <source>
        <dbReference type="ARBA" id="ARBA00022840"/>
    </source>
</evidence>
<dbReference type="InterPro" id="IPR000719">
    <property type="entry name" value="Prot_kinase_dom"/>
</dbReference>
<feature type="region of interest" description="Disordered" evidence="8">
    <location>
        <begin position="517"/>
        <end position="551"/>
    </location>
</feature>
<reference evidence="10 11" key="1">
    <citation type="submission" date="2019-12" db="EMBL/GenBank/DDBJ databases">
        <authorList>
            <person name="Alioto T."/>
            <person name="Alioto T."/>
            <person name="Gomez Garrido J."/>
        </authorList>
    </citation>
    <scope>NUCLEOTIDE SEQUENCE [LARGE SCALE GENOMIC DNA]</scope>
</reference>
<dbReference type="InterPro" id="IPR017441">
    <property type="entry name" value="Protein_kinase_ATP_BS"/>
</dbReference>
<feature type="region of interest" description="Disordered" evidence="8">
    <location>
        <begin position="285"/>
        <end position="375"/>
    </location>
</feature>
<keyword evidence="5 10" id="KW-0418">Kinase</keyword>
<evidence type="ECO:0000256" key="7">
    <source>
        <dbReference type="PROSITE-ProRule" id="PRU10141"/>
    </source>
</evidence>
<dbReference type="GO" id="GO:0004674">
    <property type="term" value="F:protein serine/threonine kinase activity"/>
    <property type="evidence" value="ECO:0007669"/>
    <property type="project" value="UniProtKB-KW"/>
</dbReference>
<keyword evidence="3" id="KW-0808">Transferase</keyword>
<evidence type="ECO:0000259" key="9">
    <source>
        <dbReference type="PROSITE" id="PS50011"/>
    </source>
</evidence>
<dbReference type="AlphaFoldDB" id="A0A8S0V1S9"/>
<evidence type="ECO:0000256" key="5">
    <source>
        <dbReference type="ARBA" id="ARBA00022777"/>
    </source>
</evidence>
<evidence type="ECO:0000256" key="1">
    <source>
        <dbReference type="ARBA" id="ARBA00010886"/>
    </source>
</evidence>
<organism evidence="10 11">
    <name type="scientific">Olea europaea subsp. europaea</name>
    <dbReference type="NCBI Taxonomy" id="158383"/>
    <lineage>
        <taxon>Eukaryota</taxon>
        <taxon>Viridiplantae</taxon>
        <taxon>Streptophyta</taxon>
        <taxon>Embryophyta</taxon>
        <taxon>Tracheophyta</taxon>
        <taxon>Spermatophyta</taxon>
        <taxon>Magnoliopsida</taxon>
        <taxon>eudicotyledons</taxon>
        <taxon>Gunneridae</taxon>
        <taxon>Pentapetalae</taxon>
        <taxon>asterids</taxon>
        <taxon>lamiids</taxon>
        <taxon>Lamiales</taxon>
        <taxon>Oleaceae</taxon>
        <taxon>Oleeae</taxon>
        <taxon>Olea</taxon>
    </lineage>
</organism>
<evidence type="ECO:0000313" key="11">
    <source>
        <dbReference type="Proteomes" id="UP000594638"/>
    </source>
</evidence>
<feature type="compositionally biased region" description="Basic and acidic residues" evidence="8">
    <location>
        <begin position="362"/>
        <end position="371"/>
    </location>
</feature>
<dbReference type="Proteomes" id="UP000594638">
    <property type="component" value="Unassembled WGS sequence"/>
</dbReference>
<comment type="similarity">
    <text evidence="1">Belongs to the protein kinase superfamily. NEK Ser/Thr protein kinase family. NIMA subfamily.</text>
</comment>
<dbReference type="EMBL" id="CACTIH010009118">
    <property type="protein sequence ID" value="CAA3024845.1"/>
    <property type="molecule type" value="Genomic_DNA"/>
</dbReference>